<feature type="chain" id="PRO_5016411101" evidence="2">
    <location>
        <begin position="34"/>
        <end position="246"/>
    </location>
</feature>
<dbReference type="Gene3D" id="2.60.450.10">
    <property type="entry name" value="Lipopolysaccharide (LPS) transport protein A like domain"/>
    <property type="match status" value="2"/>
</dbReference>
<dbReference type="GO" id="GO:0030288">
    <property type="term" value="C:outer membrane-bounded periplasmic space"/>
    <property type="evidence" value="ECO:0007669"/>
    <property type="project" value="TreeGrafter"/>
</dbReference>
<feature type="domain" description="Organic solvent tolerance-like N-terminal" evidence="3">
    <location>
        <begin position="142"/>
        <end position="226"/>
    </location>
</feature>
<organism evidence="4 5">
    <name type="scientific">Pleionea mediterranea</name>
    <dbReference type="NCBI Taxonomy" id="523701"/>
    <lineage>
        <taxon>Bacteria</taxon>
        <taxon>Pseudomonadati</taxon>
        <taxon>Pseudomonadota</taxon>
        <taxon>Gammaproteobacteria</taxon>
        <taxon>Oceanospirillales</taxon>
        <taxon>Pleioneaceae</taxon>
        <taxon>Pleionea</taxon>
    </lineage>
</organism>
<dbReference type="EMBL" id="QGGU01000010">
    <property type="protein sequence ID" value="PWK47796.1"/>
    <property type="molecule type" value="Genomic_DNA"/>
</dbReference>
<evidence type="ECO:0000256" key="2">
    <source>
        <dbReference type="SAM" id="SignalP"/>
    </source>
</evidence>
<protein>
    <submittedName>
        <fullName evidence="4">Lipopolysaccharide transport protein LptA</fullName>
    </submittedName>
</protein>
<sequence length="246" mass="27871">MKLTFIDQHFVSSLLFSKWILIFIMASPTLATAQPAQCNNESLTADSSKGMRQQGIIQHTGNVIFCNKTLHLAADELVLKQTRQQQTYTAKGDPVVINQRNDSFHLTAKSDISEYKPQQSSVDFSGTVNIKLINTDNSQTAIEADQLIYQFQNTDTDELTPVYFQAKGTPAKFQFSRQNDTEVIASAEYIEYSFEQQILTLTGNIRFSQGESLIKAEKLIYNVTNQSWEVPQMDNQRLEIIKKPES</sequence>
<proteinExistence type="predicted"/>
<evidence type="ECO:0000313" key="5">
    <source>
        <dbReference type="Proteomes" id="UP000245790"/>
    </source>
</evidence>
<dbReference type="OrthoDB" id="5599500at2"/>
<dbReference type="PANTHER" id="PTHR36504:SF1">
    <property type="entry name" value="LIPOPOLYSACCHARIDE EXPORT SYSTEM PROTEIN LPTA"/>
    <property type="match status" value="1"/>
</dbReference>
<dbReference type="Proteomes" id="UP000245790">
    <property type="component" value="Unassembled WGS sequence"/>
</dbReference>
<dbReference type="InterPro" id="IPR005653">
    <property type="entry name" value="OstA-like_N"/>
</dbReference>
<keyword evidence="1 2" id="KW-0732">Signal</keyword>
<evidence type="ECO:0000256" key="1">
    <source>
        <dbReference type="ARBA" id="ARBA00022729"/>
    </source>
</evidence>
<accession>A0A316FJA8</accession>
<evidence type="ECO:0000313" key="4">
    <source>
        <dbReference type="EMBL" id="PWK47796.1"/>
    </source>
</evidence>
<reference evidence="4 5" key="1">
    <citation type="submission" date="2018-05" db="EMBL/GenBank/DDBJ databases">
        <title>Genomic Encyclopedia of Type Strains, Phase IV (KMG-IV): sequencing the most valuable type-strain genomes for metagenomic binning, comparative biology and taxonomic classification.</title>
        <authorList>
            <person name="Goeker M."/>
        </authorList>
    </citation>
    <scope>NUCLEOTIDE SEQUENCE [LARGE SCALE GENOMIC DNA]</scope>
    <source>
        <strain evidence="4 5">DSM 25350</strain>
    </source>
</reference>
<dbReference type="InterPro" id="IPR052037">
    <property type="entry name" value="LPS_export_LptA"/>
</dbReference>
<comment type="caution">
    <text evidence="4">The sequence shown here is derived from an EMBL/GenBank/DDBJ whole genome shotgun (WGS) entry which is preliminary data.</text>
</comment>
<gene>
    <name evidence="4" type="ORF">C8D97_1108</name>
</gene>
<feature type="signal peptide" evidence="2">
    <location>
        <begin position="1"/>
        <end position="33"/>
    </location>
</feature>
<dbReference type="GO" id="GO:0015920">
    <property type="term" value="P:lipopolysaccharide transport"/>
    <property type="evidence" value="ECO:0007669"/>
    <property type="project" value="TreeGrafter"/>
</dbReference>
<evidence type="ECO:0000259" key="3">
    <source>
        <dbReference type="Pfam" id="PF03968"/>
    </source>
</evidence>
<dbReference type="GO" id="GO:0009279">
    <property type="term" value="C:cell outer membrane"/>
    <property type="evidence" value="ECO:0007669"/>
    <property type="project" value="TreeGrafter"/>
</dbReference>
<keyword evidence="5" id="KW-1185">Reference proteome</keyword>
<dbReference type="PANTHER" id="PTHR36504">
    <property type="entry name" value="LIPOPOLYSACCHARIDE EXPORT SYSTEM PROTEIN LPTA"/>
    <property type="match status" value="1"/>
</dbReference>
<dbReference type="GO" id="GO:0017089">
    <property type="term" value="F:glycolipid transfer activity"/>
    <property type="evidence" value="ECO:0007669"/>
    <property type="project" value="TreeGrafter"/>
</dbReference>
<dbReference type="RefSeq" id="WP_109764338.1">
    <property type="nucleotide sequence ID" value="NZ_QGGU01000010.1"/>
</dbReference>
<dbReference type="AlphaFoldDB" id="A0A316FJA8"/>
<name>A0A316FJA8_9GAMM</name>
<dbReference type="Pfam" id="PF03968">
    <property type="entry name" value="LptD_N"/>
    <property type="match status" value="1"/>
</dbReference>